<evidence type="ECO:0000313" key="3">
    <source>
        <dbReference type="Proteomes" id="UP000623467"/>
    </source>
</evidence>
<keyword evidence="3" id="KW-1185">Reference proteome</keyword>
<dbReference type="SUPFAM" id="SSF52047">
    <property type="entry name" value="RNI-like"/>
    <property type="match status" value="1"/>
</dbReference>
<sequence length="436" mass="48805">MQTPSVTLLSLPNELLALIAAAGQSWSRVRDFLPQATLEWTLSHVSRCLRNVMIGNPALWTVVEADLSLEGSVEIARLYLKRSHNLPLAVTLQHRSELPGISKHERVTKRLSPLVLPINRISWLRIAVHTQRGDDLLLAPFRGLAAPALRHLEVVNLVSNSRTRPIKLFSAGAPRIRFLKMYAQDLQSPMPWTSSLTHLELRQYHGNQSLDKVLAHCPSLVYLYLDMQQAPLNHRVRIPSLQSLYITIPNILNGTPLEIIDVFDTPSLTEFTIMGFHGFDIFELFSSTSLPHASFPSLDSLCFVKNHRWPCYCEYNNISFPETSCTPFYLFPALSSLALIDVCFISHIVKAVAPTSATCPALQTIAISTKTAVEDVRSAVSDTMDSYLQHDQPLPTLRLSPALASCEEWQKNGIAVEKFDPMDVLQVFLVSDSQYA</sequence>
<dbReference type="OrthoDB" id="3258333at2759"/>
<protein>
    <submittedName>
        <fullName evidence="2">F-box domain-containing protein</fullName>
    </submittedName>
</protein>
<dbReference type="EMBL" id="JACAZH010000021">
    <property type="protein sequence ID" value="KAF7344447.1"/>
    <property type="molecule type" value="Genomic_DNA"/>
</dbReference>
<feature type="domain" description="F-box/LRR-repeat protein 15/At3g58940/PEG3-like LRR" evidence="1">
    <location>
        <begin position="141"/>
        <end position="273"/>
    </location>
</feature>
<evidence type="ECO:0000259" key="1">
    <source>
        <dbReference type="Pfam" id="PF24758"/>
    </source>
</evidence>
<reference evidence="2" key="1">
    <citation type="submission" date="2020-05" db="EMBL/GenBank/DDBJ databases">
        <title>Mycena genomes resolve the evolution of fungal bioluminescence.</title>
        <authorList>
            <person name="Tsai I.J."/>
        </authorList>
    </citation>
    <scope>NUCLEOTIDE SEQUENCE</scope>
    <source>
        <strain evidence="2">160909Yilan</strain>
    </source>
</reference>
<accession>A0A8H6XNT4</accession>
<name>A0A8H6XNT4_9AGAR</name>
<comment type="caution">
    <text evidence="2">The sequence shown here is derived from an EMBL/GenBank/DDBJ whole genome shotgun (WGS) entry which is preliminary data.</text>
</comment>
<dbReference type="Pfam" id="PF24758">
    <property type="entry name" value="LRR_At5g56370"/>
    <property type="match status" value="1"/>
</dbReference>
<gene>
    <name evidence="2" type="ORF">MSAN_01926200</name>
</gene>
<evidence type="ECO:0000313" key="2">
    <source>
        <dbReference type="EMBL" id="KAF7344447.1"/>
    </source>
</evidence>
<dbReference type="InterPro" id="IPR055411">
    <property type="entry name" value="LRR_FXL15/At3g58940/PEG3-like"/>
</dbReference>
<dbReference type="InterPro" id="IPR032675">
    <property type="entry name" value="LRR_dom_sf"/>
</dbReference>
<organism evidence="2 3">
    <name type="scientific">Mycena sanguinolenta</name>
    <dbReference type="NCBI Taxonomy" id="230812"/>
    <lineage>
        <taxon>Eukaryota</taxon>
        <taxon>Fungi</taxon>
        <taxon>Dikarya</taxon>
        <taxon>Basidiomycota</taxon>
        <taxon>Agaricomycotina</taxon>
        <taxon>Agaricomycetes</taxon>
        <taxon>Agaricomycetidae</taxon>
        <taxon>Agaricales</taxon>
        <taxon>Marasmiineae</taxon>
        <taxon>Mycenaceae</taxon>
        <taxon>Mycena</taxon>
    </lineage>
</organism>
<dbReference type="Proteomes" id="UP000623467">
    <property type="component" value="Unassembled WGS sequence"/>
</dbReference>
<dbReference type="Gene3D" id="3.80.10.10">
    <property type="entry name" value="Ribonuclease Inhibitor"/>
    <property type="match status" value="1"/>
</dbReference>
<proteinExistence type="predicted"/>
<dbReference type="AlphaFoldDB" id="A0A8H6XNT4"/>